<name>A0A6J4RBL9_9ACTN</name>
<feature type="region of interest" description="Disordered" evidence="1">
    <location>
        <begin position="1"/>
        <end position="63"/>
    </location>
</feature>
<reference evidence="2" key="1">
    <citation type="submission" date="2020-02" db="EMBL/GenBank/DDBJ databases">
        <authorList>
            <person name="Meier V. D."/>
        </authorList>
    </citation>
    <scope>NUCLEOTIDE SEQUENCE</scope>
    <source>
        <strain evidence="2">AVDCRST_MAG65</strain>
    </source>
</reference>
<sequence length="63" mass="6479">HPLDRADLPGHGPADRAAAAAAGRRGDPRHLPHARQCERRHVGDNDPGAQPAPGRRGPAGAGL</sequence>
<feature type="compositionally biased region" description="Low complexity" evidence="1">
    <location>
        <begin position="10"/>
        <end position="23"/>
    </location>
</feature>
<gene>
    <name evidence="2" type="ORF">AVDCRST_MAG65-532</name>
</gene>
<evidence type="ECO:0000256" key="1">
    <source>
        <dbReference type="SAM" id="MobiDB-lite"/>
    </source>
</evidence>
<feature type="compositionally biased region" description="Low complexity" evidence="1">
    <location>
        <begin position="47"/>
        <end position="56"/>
    </location>
</feature>
<accession>A0A6J4RBL9</accession>
<feature type="non-terminal residue" evidence="2">
    <location>
        <position position="63"/>
    </location>
</feature>
<feature type="compositionally biased region" description="Basic and acidic residues" evidence="1">
    <location>
        <begin position="24"/>
        <end position="44"/>
    </location>
</feature>
<dbReference type="AlphaFoldDB" id="A0A6J4RBL9"/>
<organism evidence="2">
    <name type="scientific">uncultured Solirubrobacteraceae bacterium</name>
    <dbReference type="NCBI Taxonomy" id="1162706"/>
    <lineage>
        <taxon>Bacteria</taxon>
        <taxon>Bacillati</taxon>
        <taxon>Actinomycetota</taxon>
        <taxon>Thermoleophilia</taxon>
        <taxon>Solirubrobacterales</taxon>
        <taxon>Solirubrobacteraceae</taxon>
        <taxon>environmental samples</taxon>
    </lineage>
</organism>
<proteinExistence type="predicted"/>
<protein>
    <submittedName>
        <fullName evidence="2">Uncharacterized protein</fullName>
    </submittedName>
</protein>
<feature type="non-terminal residue" evidence="2">
    <location>
        <position position="1"/>
    </location>
</feature>
<dbReference type="EMBL" id="CADCVL010000089">
    <property type="protein sequence ID" value="CAA9468421.1"/>
    <property type="molecule type" value="Genomic_DNA"/>
</dbReference>
<evidence type="ECO:0000313" key="2">
    <source>
        <dbReference type="EMBL" id="CAA9468421.1"/>
    </source>
</evidence>